<evidence type="ECO:0000256" key="1">
    <source>
        <dbReference type="SAM" id="Phobius"/>
    </source>
</evidence>
<dbReference type="AlphaFoldDB" id="X1A0U7"/>
<dbReference type="EMBL" id="BART01007801">
    <property type="protein sequence ID" value="GAG63772.1"/>
    <property type="molecule type" value="Genomic_DNA"/>
</dbReference>
<protein>
    <submittedName>
        <fullName evidence="2">Uncharacterized protein</fullName>
    </submittedName>
</protein>
<gene>
    <name evidence="2" type="ORF">S01H4_17682</name>
</gene>
<keyword evidence="1" id="KW-0472">Membrane</keyword>
<sequence>MLALGVGLLCFVFYLGFMAFTNPSTLAGFADLVPESGLYQTLAYLIAVGLLWVMGSIAGRILSYGLAMARSEREG</sequence>
<organism evidence="2">
    <name type="scientific">marine sediment metagenome</name>
    <dbReference type="NCBI Taxonomy" id="412755"/>
    <lineage>
        <taxon>unclassified sequences</taxon>
        <taxon>metagenomes</taxon>
        <taxon>ecological metagenomes</taxon>
    </lineage>
</organism>
<comment type="caution">
    <text evidence="2">The sequence shown here is derived from an EMBL/GenBank/DDBJ whole genome shotgun (WGS) entry which is preliminary data.</text>
</comment>
<reference evidence="2" key="1">
    <citation type="journal article" date="2014" name="Front. Microbiol.">
        <title>High frequency of phylogenetically diverse reductive dehalogenase-homologous genes in deep subseafloor sedimentary metagenomes.</title>
        <authorList>
            <person name="Kawai M."/>
            <person name="Futagami T."/>
            <person name="Toyoda A."/>
            <person name="Takaki Y."/>
            <person name="Nishi S."/>
            <person name="Hori S."/>
            <person name="Arai W."/>
            <person name="Tsubouchi T."/>
            <person name="Morono Y."/>
            <person name="Uchiyama I."/>
            <person name="Ito T."/>
            <person name="Fujiyama A."/>
            <person name="Inagaki F."/>
            <person name="Takami H."/>
        </authorList>
    </citation>
    <scope>NUCLEOTIDE SEQUENCE</scope>
    <source>
        <strain evidence="2">Expedition CK06-06</strain>
    </source>
</reference>
<accession>X1A0U7</accession>
<keyword evidence="1" id="KW-1133">Transmembrane helix</keyword>
<evidence type="ECO:0000313" key="2">
    <source>
        <dbReference type="EMBL" id="GAG63772.1"/>
    </source>
</evidence>
<proteinExistence type="predicted"/>
<keyword evidence="1" id="KW-0812">Transmembrane</keyword>
<feature type="transmembrane region" description="Helical" evidence="1">
    <location>
        <begin position="42"/>
        <end position="63"/>
    </location>
</feature>
<name>X1A0U7_9ZZZZ</name>